<reference evidence="2" key="1">
    <citation type="submission" date="2018-06" db="EMBL/GenBank/DDBJ databases">
        <authorList>
            <person name="Zhirakovskaya E."/>
        </authorList>
    </citation>
    <scope>NUCLEOTIDE SEQUENCE</scope>
</reference>
<dbReference type="Pfam" id="PF04321">
    <property type="entry name" value="RmlD_sub_bind"/>
    <property type="match status" value="1"/>
</dbReference>
<dbReference type="SUPFAM" id="SSF51735">
    <property type="entry name" value="NAD(P)-binding Rossmann-fold domains"/>
    <property type="match status" value="1"/>
</dbReference>
<dbReference type="PANTHER" id="PTHR10491">
    <property type="entry name" value="DTDP-4-DEHYDRORHAMNOSE REDUCTASE"/>
    <property type="match status" value="1"/>
</dbReference>
<gene>
    <name evidence="2" type="ORF">MNBD_ALPHA04-1862</name>
</gene>
<proteinExistence type="predicted"/>
<dbReference type="PANTHER" id="PTHR10491:SF4">
    <property type="entry name" value="METHIONINE ADENOSYLTRANSFERASE 2 SUBUNIT BETA"/>
    <property type="match status" value="1"/>
</dbReference>
<organism evidence="2">
    <name type="scientific">hydrothermal vent metagenome</name>
    <dbReference type="NCBI Taxonomy" id="652676"/>
    <lineage>
        <taxon>unclassified sequences</taxon>
        <taxon>metagenomes</taxon>
        <taxon>ecological metagenomes</taxon>
    </lineage>
</organism>
<dbReference type="GO" id="GO:0008831">
    <property type="term" value="F:dTDP-4-dehydrorhamnose reductase activity"/>
    <property type="evidence" value="ECO:0007669"/>
    <property type="project" value="UniProtKB-EC"/>
</dbReference>
<dbReference type="InterPro" id="IPR029903">
    <property type="entry name" value="RmlD-like-bd"/>
</dbReference>
<protein>
    <submittedName>
        <fullName evidence="2">dTDP-4-dehydrorhamnose reductase</fullName>
        <ecNumber evidence="2">1.1.1.133</ecNumber>
    </submittedName>
</protein>
<evidence type="ECO:0000313" key="2">
    <source>
        <dbReference type="EMBL" id="VAV96030.1"/>
    </source>
</evidence>
<dbReference type="AlphaFoldDB" id="A0A3B0RRI4"/>
<dbReference type="EMBL" id="UOEF01000221">
    <property type="protein sequence ID" value="VAV96030.1"/>
    <property type="molecule type" value="Genomic_DNA"/>
</dbReference>
<evidence type="ECO:0000259" key="1">
    <source>
        <dbReference type="Pfam" id="PF04321"/>
    </source>
</evidence>
<keyword evidence="2" id="KW-0560">Oxidoreductase</keyword>
<dbReference type="Gene3D" id="3.90.25.10">
    <property type="entry name" value="UDP-galactose 4-epimerase, domain 1"/>
    <property type="match status" value="1"/>
</dbReference>
<dbReference type="NCBIfam" id="TIGR01214">
    <property type="entry name" value="rmlD"/>
    <property type="match status" value="1"/>
</dbReference>
<dbReference type="InterPro" id="IPR036291">
    <property type="entry name" value="NAD(P)-bd_dom_sf"/>
</dbReference>
<dbReference type="EC" id="1.1.1.133" evidence="2"/>
<dbReference type="Gene3D" id="3.40.50.720">
    <property type="entry name" value="NAD(P)-binding Rossmann-like Domain"/>
    <property type="match status" value="1"/>
</dbReference>
<dbReference type="CDD" id="cd05254">
    <property type="entry name" value="dTDP_HR_like_SDR_e"/>
    <property type="match status" value="1"/>
</dbReference>
<name>A0A3B0RRI4_9ZZZZ</name>
<dbReference type="InterPro" id="IPR005913">
    <property type="entry name" value="dTDP_dehydrorham_reduct"/>
</dbReference>
<accession>A0A3B0RRI4</accession>
<sequence length="309" mass="33515">MWAVANTRSNKRRWLVTGGSGQVGQALRETSLPASVELFMPDRNLLDLSDLSGLGTLIAKENISAIINCAAYTVVDKAETETELANKINAEAAGILAKAAASKNIPMVHVSTDYVFSGNLSGRAYLEDDTVDPQNIYGRSKLAGEQAVEKSGARAVILRTAWVVSPFGNNFVKTMLRLGREKENLSVVGDQIGNPTSAHDIASALVGIMDLLETEDNASTGIYHFVNSGQASWYDLAARVFERASYHGQPAPNLGKIATAEYPTPAKRPANSMLDTNKLRQRYDMNIRPWQDAIDEIVDRLCTEKGSGI</sequence>
<feature type="domain" description="RmlD-like substrate binding" evidence="1">
    <location>
        <begin position="14"/>
        <end position="301"/>
    </location>
</feature>